<feature type="transmembrane region" description="Helical" evidence="9">
    <location>
        <begin position="1340"/>
        <end position="1362"/>
    </location>
</feature>
<evidence type="ECO:0000256" key="9">
    <source>
        <dbReference type="SAM" id="Phobius"/>
    </source>
</evidence>
<dbReference type="OrthoDB" id="444119at2759"/>
<dbReference type="SMART" id="SM00303">
    <property type="entry name" value="GPS"/>
    <property type="match status" value="1"/>
</dbReference>
<dbReference type="GO" id="GO:0050982">
    <property type="term" value="P:detection of mechanical stimulus"/>
    <property type="evidence" value="ECO:0007669"/>
    <property type="project" value="TreeGrafter"/>
</dbReference>
<dbReference type="PANTHER" id="PTHR10877">
    <property type="entry name" value="POLYCYSTIN FAMILY MEMBER"/>
    <property type="match status" value="1"/>
</dbReference>
<accession>A0A8B7NAS2</accession>
<dbReference type="InterPro" id="IPR001024">
    <property type="entry name" value="PLAT/LH2_dom"/>
</dbReference>
<feature type="transmembrane region" description="Helical" evidence="9">
    <location>
        <begin position="557"/>
        <end position="577"/>
    </location>
</feature>
<organism evidence="11 12">
    <name type="scientific">Hyalella azteca</name>
    <name type="common">Amphipod</name>
    <dbReference type="NCBI Taxonomy" id="294128"/>
    <lineage>
        <taxon>Eukaryota</taxon>
        <taxon>Metazoa</taxon>
        <taxon>Ecdysozoa</taxon>
        <taxon>Arthropoda</taxon>
        <taxon>Crustacea</taxon>
        <taxon>Multicrustacea</taxon>
        <taxon>Malacostraca</taxon>
        <taxon>Eumalacostraca</taxon>
        <taxon>Peracarida</taxon>
        <taxon>Amphipoda</taxon>
        <taxon>Senticaudata</taxon>
        <taxon>Talitrida</taxon>
        <taxon>Talitroidea</taxon>
        <taxon>Hyalellidae</taxon>
        <taxon>Hyalella</taxon>
    </lineage>
</organism>
<feature type="transmembrane region" description="Helical" evidence="9">
    <location>
        <begin position="927"/>
        <end position="945"/>
    </location>
</feature>
<dbReference type="InterPro" id="IPR036392">
    <property type="entry name" value="PLAT/LH2_dom_sf"/>
</dbReference>
<evidence type="ECO:0000259" key="10">
    <source>
        <dbReference type="PROSITE" id="PS50095"/>
    </source>
</evidence>
<feature type="region of interest" description="Disordered" evidence="8">
    <location>
        <begin position="1615"/>
        <end position="1637"/>
    </location>
</feature>
<dbReference type="RefSeq" id="XP_018010666.2">
    <property type="nucleotide sequence ID" value="XM_018155177.2"/>
</dbReference>
<feature type="transmembrane region" description="Helical" evidence="9">
    <location>
        <begin position="896"/>
        <end position="915"/>
    </location>
</feature>
<feature type="domain" description="PLAT" evidence="10">
    <location>
        <begin position="600"/>
        <end position="719"/>
    </location>
</feature>
<dbReference type="Pfam" id="PF08016">
    <property type="entry name" value="PKD_channel"/>
    <property type="match status" value="1"/>
</dbReference>
<evidence type="ECO:0000256" key="6">
    <source>
        <dbReference type="ARBA" id="ARBA00023136"/>
    </source>
</evidence>
<feature type="transmembrane region" description="Helical" evidence="9">
    <location>
        <begin position="1495"/>
        <end position="1520"/>
    </location>
</feature>
<comment type="subcellular location">
    <subcellularLocation>
        <location evidence="1">Membrane</location>
        <topology evidence="1">Multi-pass membrane protein</topology>
    </subcellularLocation>
</comment>
<evidence type="ECO:0000313" key="12">
    <source>
        <dbReference type="RefSeq" id="XP_018010666.2"/>
    </source>
</evidence>
<dbReference type="Pfam" id="PF01477">
    <property type="entry name" value="PLAT"/>
    <property type="match status" value="1"/>
</dbReference>
<gene>
    <name evidence="12" type="primary">LOC108668047</name>
</gene>
<dbReference type="GO" id="GO:0016020">
    <property type="term" value="C:membrane"/>
    <property type="evidence" value="ECO:0007669"/>
    <property type="project" value="UniProtKB-SubCell"/>
</dbReference>
<feature type="transmembrane region" description="Helical" evidence="9">
    <location>
        <begin position="1307"/>
        <end position="1328"/>
    </location>
</feature>
<dbReference type="SUPFAM" id="SSF49723">
    <property type="entry name" value="Lipase/lipooxygenase domain (PLAT/LH2 domain)"/>
    <property type="match status" value="1"/>
</dbReference>
<dbReference type="InterPro" id="IPR046791">
    <property type="entry name" value="Polycystin_dom"/>
</dbReference>
<dbReference type="GO" id="GO:0005262">
    <property type="term" value="F:calcium channel activity"/>
    <property type="evidence" value="ECO:0007669"/>
    <property type="project" value="TreeGrafter"/>
</dbReference>
<dbReference type="Proteomes" id="UP000694843">
    <property type="component" value="Unplaced"/>
</dbReference>
<evidence type="ECO:0000256" key="8">
    <source>
        <dbReference type="SAM" id="MobiDB-lite"/>
    </source>
</evidence>
<dbReference type="GeneID" id="108668047"/>
<feature type="transmembrane region" description="Helical" evidence="9">
    <location>
        <begin position="766"/>
        <end position="784"/>
    </location>
</feature>
<dbReference type="InterPro" id="IPR013122">
    <property type="entry name" value="PKD1_2_channel"/>
</dbReference>
<feature type="transmembrane region" description="Helical" evidence="9">
    <location>
        <begin position="1434"/>
        <end position="1460"/>
    </location>
</feature>
<dbReference type="InterPro" id="IPR051223">
    <property type="entry name" value="Polycystin"/>
</dbReference>
<feature type="transmembrane region" description="Helical" evidence="9">
    <location>
        <begin position="804"/>
        <end position="829"/>
    </location>
</feature>
<dbReference type="PANTHER" id="PTHR10877:SF150">
    <property type="entry name" value="REJ DOMAIN-CONTAINING PROTEIN"/>
    <property type="match status" value="1"/>
</dbReference>
<keyword evidence="11" id="KW-1185">Reference proteome</keyword>
<evidence type="ECO:0000313" key="11">
    <source>
        <dbReference type="Proteomes" id="UP000694843"/>
    </source>
</evidence>
<dbReference type="KEGG" id="hazt:108668047"/>
<evidence type="ECO:0000256" key="3">
    <source>
        <dbReference type="ARBA" id="ARBA00022692"/>
    </source>
</evidence>
<proteinExistence type="inferred from homology"/>
<dbReference type="PROSITE" id="PS50095">
    <property type="entry name" value="PLAT"/>
    <property type="match status" value="1"/>
</dbReference>
<evidence type="ECO:0000256" key="5">
    <source>
        <dbReference type="ARBA" id="ARBA00022989"/>
    </source>
</evidence>
<name>A0A8B7NAS2_HYAAZ</name>
<keyword evidence="3 9" id="KW-0812">Transmembrane</keyword>
<keyword evidence="6 9" id="KW-0472">Membrane</keyword>
<feature type="transmembrane region" description="Helical" evidence="9">
    <location>
        <begin position="1024"/>
        <end position="1043"/>
    </location>
</feature>
<evidence type="ECO:0000256" key="1">
    <source>
        <dbReference type="ARBA" id="ARBA00004141"/>
    </source>
</evidence>
<keyword evidence="4" id="KW-0732">Signal</keyword>
<comment type="caution">
    <text evidence="7">Lacks conserved residue(s) required for the propagation of feature annotation.</text>
</comment>
<sequence length="1637" mass="186997">MPSKEMVDAFNTTGTLAVLAMAGDSIQLSMFIKASNSLMANANWSDISDDAFLNKSLNEQKLILAALSDAKSQQLQFLKNSVPPSNIEEVNVYSNVLFSTVSLIGGSKVGPMTVGIDARENCLSTLEKISGYLPNVSVVSASEYEPFAKSALEVMTALMTGINGVLETDELLPPRDIQAATRGTLDYDGAIPDDPNMVVPDNLDDVYKQSIMENTMRQSISQLNRMKVVVESLNTQVSSKLVAGQSFETRSSAGASIYIGKIREETLKKGKTIFSPVDQQSSVILPENFCPSKFMNKDSFCREEFVLMFLTWPVITHFHPKSRVFLARHSKIIELEVTSNDKPVNISNATNLINIVIPRDSDVHLDAMKVNASDNMNRAIPLVFHYFNITSPQAAFMINIKPSSNASRLVILVAHEMFPVPGKFLFSRLVEELPFIDDSRTLFIDSDMNNNRTGRFVAAIGKLLNNAHSSNFTRKDLDPKFSSNYELKITVLGCYYYDEPSLTWSPAGLKVISANATHTKCGTSHLSQFGSGFLPNVHEIDFDFIIANMGFVDNSTLYVTLILLFVLFIIAMIWGHYKDKKDIERSGVLPLPDNKPEDKYIYEVTFFTGPDSDAPCESQIYFMASGDYDETEVRFLPKANSNLYRRYDRNTFVMTTARPLGSLHYLRVFIDNKGRLPYDSWQLERVVFRDLQKSKQYTFETNAWLALNRGDGLADRTFLCANNNEDMTTFSQRMYNITNRNANQDHIWMSVFLRPTGSRYCRKERIIVCATFLFVSMLLHAMYYENEGESPIDAYAYIGPVPIALSQMIKGLAVIIFVLPFSTLLGAIFKRARPRKYVRCKALDAIEKQRELQLQKTGLTWKNASEKSKVITKPGWKAKPKIKPVVKCLPWWTRPLGWIVCVAAMTGSVFMVWSYGITWGEITTVKWFSSFFTTFLVSILISQWLKVVLVSCFGSICCVPNHSVEDIDCDEELPMLQEDEEWALMSPLDPSTVRDVHRVFGVTHDDDATKKLSVQLTKDRDMKFIVRGIFVYCLFLAVLFIIVNDKTDINAFLLQQHFSATFLNDKLFQATRVIDSNTNATLVFPNELRSTDHFWHYAKNLIMNTTRAQRWYNNDPPYGLRGFLDDRANRMVGYPILRQIRNARFVCSVPDPMNSVPHANNKRNRSCTGIRGVHMEDDHDYCANWVLGEASDAACNFPEFKYQTASQLKTLTTVGRLGTYSGGGYVIRLDGYEADVNERLDQLQKVHWIDKRTRAVFLEFSVYNANVNLFMTCMICFEVSEGGGIVTKWRFEPVRLLRLESNAKDNVVFFCELMFVVSTVFFTFRQLWEIKKQRCGYFYQYWNLAELSLVLLSWLEIALYIYKLLLTLAVADEFNRTKGNAYLRMDYPVLVDQFYTCILGLIMFVSVLKLIKLMQFNKRMDVLALTISLCWEELSYFLIAFIIIFFAFCCLFYFILFVYLPEFTSMLSTAQTSFSMMLGKFDFDEMQQANSLSPLLFFIFSVLNSMVLVNIMLAIILKAFKEIKVDLSKRENTYDVLDYMWKHFKKTLVLQPNAVNQVKVNLNKKEREGLQSERDFPDKVGQLLQQINSLYFDGKLDLCKPEAAKTVFSVEDDARPRRKLRPDARRDKKPKTIFFSD</sequence>
<dbReference type="InterPro" id="IPR000203">
    <property type="entry name" value="GPS"/>
</dbReference>
<dbReference type="Gene3D" id="2.60.60.20">
    <property type="entry name" value="PLAT/LH2 domain"/>
    <property type="match status" value="1"/>
</dbReference>
<reference evidence="12" key="1">
    <citation type="submission" date="2025-08" db="UniProtKB">
        <authorList>
            <consortium name="RefSeq"/>
        </authorList>
    </citation>
    <scope>IDENTIFICATION</scope>
    <source>
        <tissue evidence="12">Whole organism</tissue>
    </source>
</reference>
<keyword evidence="5 9" id="KW-1133">Transmembrane helix</keyword>
<evidence type="ECO:0000256" key="2">
    <source>
        <dbReference type="ARBA" id="ARBA00007200"/>
    </source>
</evidence>
<dbReference type="Pfam" id="PF20519">
    <property type="entry name" value="Polycystin_dom"/>
    <property type="match status" value="1"/>
</dbReference>
<evidence type="ECO:0000256" key="7">
    <source>
        <dbReference type="PROSITE-ProRule" id="PRU00152"/>
    </source>
</evidence>
<evidence type="ECO:0000256" key="4">
    <source>
        <dbReference type="ARBA" id="ARBA00022729"/>
    </source>
</evidence>
<feature type="transmembrane region" description="Helical" evidence="9">
    <location>
        <begin position="1393"/>
        <end position="1413"/>
    </location>
</feature>
<protein>
    <submittedName>
        <fullName evidence="12">Polycystic kidney disease protein 1-like 2</fullName>
    </submittedName>
</protein>
<comment type="similarity">
    <text evidence="2">Belongs to the polycystin family.</text>
</comment>